<gene>
    <name evidence="4" type="ordered locus">CAALFM_C500610CA</name>
    <name evidence="3" type="ordered locus">orf19.8543</name>
</gene>
<feature type="region of interest" description="Disordered" evidence="2">
    <location>
        <begin position="377"/>
        <end position="480"/>
    </location>
</feature>
<dbReference type="GeneID" id="3641585"/>
<dbReference type="AlphaFoldDB" id="A0A1D8PMZ0"/>
<dbReference type="STRING" id="237561.A0A1D8PMZ0"/>
<evidence type="ECO:0000313" key="5">
    <source>
        <dbReference type="Proteomes" id="UP000000559"/>
    </source>
</evidence>
<feature type="region of interest" description="Disordered" evidence="2">
    <location>
        <begin position="123"/>
        <end position="144"/>
    </location>
</feature>
<feature type="compositionally biased region" description="Low complexity" evidence="2">
    <location>
        <begin position="123"/>
        <end position="140"/>
    </location>
</feature>
<keyword evidence="1" id="KW-0175">Coiled coil</keyword>
<dbReference type="SMR" id="A0A1D8PMZ0"/>
<feature type="compositionally biased region" description="Low complexity" evidence="2">
    <location>
        <begin position="463"/>
        <end position="480"/>
    </location>
</feature>
<sequence>MATEDINNNKRSDNDDENENQVDPLKVIDTLFNDYDYDPKDTPSSITTTDHIYPELILQESEHGNKYYSCFQSYNRQFINDPTTTTTTTNNINHHSEIVRWTGSTIELTASIILDNWLNQSSGNGTKSNNNSGSNSTTTTSKRHISRPNALFVWASTDEYIEERKKELRRLQKLKDNGQDQTQDKSQQIQNGTNNRPTDDSKNKNNSSTGKSKQDIVKQNLKQKLDIEFSNVAINNKLNRIIEIESNKFIHARIQRIKAHYSEQMEKQINERKRKDQELYLKKLKLKEEEYEQESSLRSKNSTNSGGGTFLGNLFGFNSATVGGTSVNTLESTYNNRSSTESSRTMDSTNASITTPSVMTPSAKPKRFPLFSVAGLFGGSSKKNSSKTVLFEPNEINEDGKDETNLSTPTIENNESVDPENGTRPNIVIDQDSESKPLPSPPLPPKPKPCENRSTPDLNQDDTNNQHPTQPQTTATTTTTTNNFFSIDELEQHIKKSAEPSPSKSNKFNDFLAKGQPTENGTTSTNDNNDYDEDDEEFDDFTSAQPIHDNNNDITIFQDPPKLNRNFFSIDKAKGNSVSKSGHNQINNDLLEIFSPTRTSSAPVSKSPSPAFNELSLLDL</sequence>
<dbReference type="eggNOG" id="ENOG502T4DI">
    <property type="taxonomic scope" value="Eukaryota"/>
</dbReference>
<accession>A0A1D8PMZ0</accession>
<feature type="coiled-coil region" evidence="1">
    <location>
        <begin position="258"/>
        <end position="294"/>
    </location>
</feature>
<dbReference type="VEuPathDB" id="FungiDB:C5_00610C_A"/>
<protein>
    <submittedName>
        <fullName evidence="4">Uncharacterized protein</fullName>
    </submittedName>
</protein>
<evidence type="ECO:0000256" key="2">
    <source>
        <dbReference type="SAM" id="MobiDB-lite"/>
    </source>
</evidence>
<feature type="compositionally biased region" description="Pro residues" evidence="2">
    <location>
        <begin position="438"/>
        <end position="447"/>
    </location>
</feature>
<evidence type="ECO:0000256" key="1">
    <source>
        <dbReference type="SAM" id="Coils"/>
    </source>
</evidence>
<feature type="compositionally biased region" description="Polar residues" evidence="2">
    <location>
        <begin position="452"/>
        <end position="462"/>
    </location>
</feature>
<feature type="region of interest" description="Disordered" evidence="2">
    <location>
        <begin position="332"/>
        <end position="365"/>
    </location>
</feature>
<dbReference type="EMBL" id="CP017627">
    <property type="protein sequence ID" value="AOW29504.1"/>
    <property type="molecule type" value="Genomic_DNA"/>
</dbReference>
<organism evidence="4 5">
    <name type="scientific">Candida albicans (strain SC5314 / ATCC MYA-2876)</name>
    <name type="common">Yeast</name>
    <dbReference type="NCBI Taxonomy" id="237561"/>
    <lineage>
        <taxon>Eukaryota</taxon>
        <taxon>Fungi</taxon>
        <taxon>Dikarya</taxon>
        <taxon>Ascomycota</taxon>
        <taxon>Saccharomycotina</taxon>
        <taxon>Pichiomycetes</taxon>
        <taxon>Debaryomycetaceae</taxon>
        <taxon>Candida/Lodderomyces clade</taxon>
        <taxon>Candida</taxon>
    </lineage>
</organism>
<feature type="region of interest" description="Disordered" evidence="2">
    <location>
        <begin position="175"/>
        <end position="216"/>
    </location>
</feature>
<keyword evidence="5" id="KW-1185">Reference proteome</keyword>
<dbReference type="RefSeq" id="XP_716767.2">
    <property type="nucleotide sequence ID" value="XM_711674.2"/>
</dbReference>
<feature type="compositionally biased region" description="Polar residues" evidence="2">
    <location>
        <begin position="405"/>
        <end position="416"/>
    </location>
</feature>
<dbReference type="OrthoDB" id="4095869at2759"/>
<feature type="region of interest" description="Disordered" evidence="2">
    <location>
        <begin position="495"/>
        <end position="537"/>
    </location>
</feature>
<proteinExistence type="predicted"/>
<feature type="compositionally biased region" description="Low complexity" evidence="2">
    <location>
        <begin position="518"/>
        <end position="528"/>
    </location>
</feature>
<feature type="region of interest" description="Disordered" evidence="2">
    <location>
        <begin position="1"/>
        <end position="22"/>
    </location>
</feature>
<feature type="compositionally biased region" description="Polar residues" evidence="2">
    <location>
        <begin position="332"/>
        <end position="360"/>
    </location>
</feature>
<feature type="compositionally biased region" description="Low complexity" evidence="2">
    <location>
        <begin position="179"/>
        <end position="190"/>
    </location>
</feature>
<dbReference type="Proteomes" id="UP000000559">
    <property type="component" value="Chromosome 5"/>
</dbReference>
<reference evidence="4 5" key="2">
    <citation type="journal article" date="2007" name="Genome Biol.">
        <title>Assembly of the Candida albicans genome into sixteen supercontigs aligned on the eight chromosomes.</title>
        <authorList>
            <person name="van het Hoog M."/>
            <person name="Rast T.J."/>
            <person name="Martchenko M."/>
            <person name="Grindle S."/>
            <person name="Dignard D."/>
            <person name="Hogues H."/>
            <person name="Cuomo C."/>
            <person name="Berriman M."/>
            <person name="Scherer S."/>
            <person name="Magee B.B."/>
            <person name="Whiteway M."/>
            <person name="Chibana H."/>
            <person name="Nantel A."/>
            <person name="Magee P.T."/>
        </authorList>
    </citation>
    <scope>GENOME REANNOTATION</scope>
    <source>
        <strain evidence="5">SC5314 / ATCC MYA-2876</strain>
    </source>
</reference>
<evidence type="ECO:0000313" key="4">
    <source>
        <dbReference type="EMBL" id="AOW29504.1"/>
    </source>
</evidence>
<name>A0A1D8PMZ0_CANAL</name>
<dbReference type="InParanoid" id="A0A1D8PMZ0"/>
<evidence type="ECO:0000313" key="3">
    <source>
        <dbReference type="CGD" id="CAL0000179109"/>
    </source>
</evidence>
<dbReference type="KEGG" id="cal:CAALFM_C500610CA"/>
<dbReference type="CGD" id="CAL0000179109">
    <property type="gene designation" value="orf19.8543"/>
</dbReference>
<reference evidence="4 5" key="1">
    <citation type="journal article" date="2004" name="Proc. Natl. Acad. Sci. U.S.A.">
        <title>The diploid genome sequence of Candida albicans.</title>
        <authorList>
            <person name="Jones T."/>
            <person name="Federspiel N.A."/>
            <person name="Chibana H."/>
            <person name="Dungan J."/>
            <person name="Kalman S."/>
            <person name="Magee B.B."/>
            <person name="Newport G."/>
            <person name="Thorstenson Y.R."/>
            <person name="Agabian N."/>
            <person name="Magee P.T."/>
            <person name="Davis R.W."/>
            <person name="Scherer S."/>
        </authorList>
    </citation>
    <scope>NUCLEOTIDE SEQUENCE [LARGE SCALE GENOMIC DNA]</scope>
    <source>
        <strain evidence="5">SC5314 / ATCC MYA-2876</strain>
    </source>
</reference>
<reference evidence="4 5" key="3">
    <citation type="journal article" date="2013" name="Genome Biol.">
        <title>Assembly of a phased diploid Candida albicans genome facilitates allele-specific measurements and provides a simple model for repeat and indel structure.</title>
        <authorList>
            <person name="Muzzey D."/>
            <person name="Schwartz K."/>
            <person name="Weissman J.S."/>
            <person name="Sherlock G."/>
        </authorList>
    </citation>
    <scope>NUCLEOTIDE SEQUENCE [LARGE SCALE GENOMIC DNA]</scope>
    <source>
        <strain evidence="5">SC5314 / ATCC MYA-2876</strain>
    </source>
</reference>